<protein>
    <submittedName>
        <fullName evidence="2">CHAD domain-containing protein</fullName>
    </submittedName>
</protein>
<feature type="domain" description="CHAD" evidence="1">
    <location>
        <begin position="8"/>
        <end position="277"/>
    </location>
</feature>
<evidence type="ECO:0000313" key="2">
    <source>
        <dbReference type="EMBL" id="MFA9461332.1"/>
    </source>
</evidence>
<evidence type="ECO:0000259" key="1">
    <source>
        <dbReference type="PROSITE" id="PS51708"/>
    </source>
</evidence>
<dbReference type="InterPro" id="IPR038186">
    <property type="entry name" value="CHAD_dom_sf"/>
</dbReference>
<dbReference type="EMBL" id="JBGUAW010000007">
    <property type="protein sequence ID" value="MFA9461332.1"/>
    <property type="molecule type" value="Genomic_DNA"/>
</dbReference>
<dbReference type="Pfam" id="PF05235">
    <property type="entry name" value="CHAD"/>
    <property type="match status" value="1"/>
</dbReference>
<dbReference type="PANTHER" id="PTHR39339:SF1">
    <property type="entry name" value="CHAD DOMAIN-CONTAINING PROTEIN"/>
    <property type="match status" value="1"/>
</dbReference>
<dbReference type="PROSITE" id="PS51708">
    <property type="entry name" value="CHAD"/>
    <property type="match status" value="1"/>
</dbReference>
<evidence type="ECO:0000313" key="3">
    <source>
        <dbReference type="Proteomes" id="UP001575181"/>
    </source>
</evidence>
<dbReference type="SMART" id="SM00880">
    <property type="entry name" value="CHAD"/>
    <property type="match status" value="1"/>
</dbReference>
<gene>
    <name evidence="2" type="ORF">ACERLL_10890</name>
</gene>
<reference evidence="2 3" key="1">
    <citation type="submission" date="2024-08" db="EMBL/GenBank/DDBJ databases">
        <title>Whole-genome sequencing of halo(alkali)philic microorganisms from hypersaline lakes.</title>
        <authorList>
            <person name="Sorokin D.Y."/>
            <person name="Merkel A.Y."/>
            <person name="Messina E."/>
            <person name="Yakimov M."/>
        </authorList>
    </citation>
    <scope>NUCLEOTIDE SEQUENCE [LARGE SCALE GENOMIC DNA]</scope>
    <source>
        <strain evidence="2 3">Cl-TMA</strain>
    </source>
</reference>
<accession>A0ABV4TWI2</accession>
<dbReference type="RefSeq" id="WP_373656121.1">
    <property type="nucleotide sequence ID" value="NZ_JBGUAW010000007.1"/>
</dbReference>
<comment type="caution">
    <text evidence="2">The sequence shown here is derived from an EMBL/GenBank/DDBJ whole genome shotgun (WGS) entry which is preliminary data.</text>
</comment>
<name>A0ABV4TWI2_9GAMM</name>
<dbReference type="InterPro" id="IPR007899">
    <property type="entry name" value="CHAD_dom"/>
</dbReference>
<dbReference type="Proteomes" id="UP001575181">
    <property type="component" value="Unassembled WGS sequence"/>
</dbReference>
<dbReference type="PANTHER" id="PTHR39339">
    <property type="entry name" value="SLR1444 PROTEIN"/>
    <property type="match status" value="1"/>
</dbReference>
<sequence>MAYMLTTPDQTGTELLRVLRDEVRGAVADLRDGGHTPEDIHSARKHLKKARSVLRLARGPLGKRRRPANEVLRDAGRTLSPLRDQDAMLEALDKAAPALGPEAAHALWEELVRRKDAARSGHDPATVPAVAERLEALEDEMADWVLPGRGFEPLAEGLEISYGRGRDLWKRMREDPGPGLLHEWRKRVKDHWYHLRLVVDAWPEGLAAREAALDHLSDLLGDDHDLAVLRDSLREGPALPETMGSPEAVDHLLAGRQRELQREALALGRRVYAEKPKAFRKRAGRYWAAWLAEAEAEADERLTD</sequence>
<proteinExistence type="predicted"/>
<keyword evidence="3" id="KW-1185">Reference proteome</keyword>
<organism evidence="2 3">
    <name type="scientific">Thiohalorhabdus methylotrophus</name>
    <dbReference type="NCBI Taxonomy" id="3242694"/>
    <lineage>
        <taxon>Bacteria</taxon>
        <taxon>Pseudomonadati</taxon>
        <taxon>Pseudomonadota</taxon>
        <taxon>Gammaproteobacteria</taxon>
        <taxon>Thiohalorhabdales</taxon>
        <taxon>Thiohalorhabdaceae</taxon>
        <taxon>Thiohalorhabdus</taxon>
    </lineage>
</organism>
<dbReference type="Gene3D" id="1.40.20.10">
    <property type="entry name" value="CHAD domain"/>
    <property type="match status" value="1"/>
</dbReference>